<dbReference type="Proteomes" id="UP001059663">
    <property type="component" value="Chromosome"/>
</dbReference>
<reference evidence="1" key="1">
    <citation type="submission" date="2021-11" db="EMBL/GenBank/DDBJ databases">
        <title>Study of the species diversity of bacterial strains isolated from a unique natural object - Shulgan-Tash cave (Bashkiria).</title>
        <authorList>
            <person name="Sazanova A.L."/>
            <person name="Chirak E.R."/>
            <person name="Safronova V.I."/>
        </authorList>
    </citation>
    <scope>NUCLEOTIDE SEQUENCE</scope>
    <source>
        <strain evidence="1">P1</strain>
    </source>
</reference>
<protein>
    <submittedName>
        <fullName evidence="1">DsbA family protein</fullName>
    </submittedName>
</protein>
<dbReference type="EMBL" id="CP087977">
    <property type="protein sequence ID" value="UUZ45025.1"/>
    <property type="molecule type" value="Genomic_DNA"/>
</dbReference>
<name>A0AC61U4Q0_9MICO</name>
<proteinExistence type="predicted"/>
<evidence type="ECO:0000313" key="2">
    <source>
        <dbReference type="Proteomes" id="UP001059663"/>
    </source>
</evidence>
<sequence>MNDTRRRATIVAGIAIILVLIAGVVFASRDEGGRPTVGQNSSQKGAPSRAIADPREAEERVGLARRDADTVTAIGDKDADLVLIEYSDYRCPFCGAFARDTFPKLKAQYIDTGKLRFRNLSRWLRPGCVRPRGSRLVG</sequence>
<accession>A0AC61U4Q0</accession>
<organism evidence="1 2">
    <name type="scientific">Janibacter limosus</name>
    <dbReference type="NCBI Taxonomy" id="53458"/>
    <lineage>
        <taxon>Bacteria</taxon>
        <taxon>Bacillati</taxon>
        <taxon>Actinomycetota</taxon>
        <taxon>Actinomycetes</taxon>
        <taxon>Micrococcales</taxon>
        <taxon>Intrasporangiaceae</taxon>
        <taxon>Janibacter</taxon>
    </lineage>
</organism>
<evidence type="ECO:0000313" key="1">
    <source>
        <dbReference type="EMBL" id="UUZ45025.1"/>
    </source>
</evidence>
<gene>
    <name evidence="1" type="ORF">LP422_01285</name>
</gene>